<dbReference type="GO" id="GO:0003735">
    <property type="term" value="F:structural constituent of ribosome"/>
    <property type="evidence" value="ECO:0007669"/>
    <property type="project" value="InterPro"/>
</dbReference>
<keyword evidence="4 8" id="KW-0689">Ribosomal protein</keyword>
<evidence type="ECO:0000313" key="11">
    <source>
        <dbReference type="EMBL" id="PIY88976.1"/>
    </source>
</evidence>
<comment type="caution">
    <text evidence="11">The sequence shown here is derived from an EMBL/GenBank/DDBJ whole genome shotgun (WGS) entry which is preliminary data.</text>
</comment>
<keyword evidence="3 8" id="KW-0694">RNA-binding</keyword>
<dbReference type="InterPro" id="IPR003256">
    <property type="entry name" value="Ribosomal_uL24"/>
</dbReference>
<dbReference type="GO" id="GO:0005840">
    <property type="term" value="C:ribosome"/>
    <property type="evidence" value="ECO:0007669"/>
    <property type="project" value="UniProtKB-KW"/>
</dbReference>
<dbReference type="InterPro" id="IPR057264">
    <property type="entry name" value="Ribosomal_uL24_C"/>
</dbReference>
<dbReference type="InterPro" id="IPR008991">
    <property type="entry name" value="Translation_prot_SH3-like_sf"/>
</dbReference>
<comment type="function">
    <text evidence="7 8">One of the proteins that surrounds the polypeptide exit tunnel on the outside of the subunit.</text>
</comment>
<dbReference type="Gene3D" id="2.30.30.30">
    <property type="match status" value="1"/>
</dbReference>
<proteinExistence type="inferred from homology"/>
<evidence type="ECO:0000256" key="7">
    <source>
        <dbReference type="ARBA" id="ARBA00058688"/>
    </source>
</evidence>
<name>A0A2M7R6N8_9BACT</name>
<evidence type="ECO:0000256" key="2">
    <source>
        <dbReference type="ARBA" id="ARBA00022730"/>
    </source>
</evidence>
<evidence type="ECO:0000256" key="1">
    <source>
        <dbReference type="ARBA" id="ARBA00010618"/>
    </source>
</evidence>
<dbReference type="Pfam" id="PF00467">
    <property type="entry name" value="KOW"/>
    <property type="match status" value="1"/>
</dbReference>
<evidence type="ECO:0000256" key="5">
    <source>
        <dbReference type="ARBA" id="ARBA00023274"/>
    </source>
</evidence>
<comment type="function">
    <text evidence="8">One of two assembly initiator proteins, it binds directly to the 5'-end of the 23S rRNA, where it nucleates assembly of the 50S subunit.</text>
</comment>
<reference evidence="12" key="1">
    <citation type="submission" date="2017-09" db="EMBL/GenBank/DDBJ databases">
        <title>Depth-based differentiation of microbial function through sediment-hosted aquifers and enrichment of novel symbionts in the deep terrestrial subsurface.</title>
        <authorList>
            <person name="Probst A.J."/>
            <person name="Ladd B."/>
            <person name="Jarett J.K."/>
            <person name="Geller-Mcgrath D.E."/>
            <person name="Sieber C.M.K."/>
            <person name="Emerson J.B."/>
            <person name="Anantharaman K."/>
            <person name="Thomas B.C."/>
            <person name="Malmstrom R."/>
            <person name="Stieglmeier M."/>
            <person name="Klingl A."/>
            <person name="Woyke T."/>
            <person name="Ryan C.M."/>
            <person name="Banfield J.F."/>
        </authorList>
    </citation>
    <scope>NUCLEOTIDE SEQUENCE [LARGE SCALE GENOMIC DNA]</scope>
</reference>
<dbReference type="SUPFAM" id="SSF50104">
    <property type="entry name" value="Translation proteins SH3-like domain"/>
    <property type="match status" value="1"/>
</dbReference>
<organism evidence="11 12">
    <name type="scientific">Candidatus Nealsonbacteria bacterium CG_4_10_14_0_8_um_filter_37_14</name>
    <dbReference type="NCBI Taxonomy" id="1974684"/>
    <lineage>
        <taxon>Bacteria</taxon>
        <taxon>Candidatus Nealsoniibacteriota</taxon>
    </lineage>
</organism>
<dbReference type="CDD" id="cd06089">
    <property type="entry name" value="KOW_RPL26"/>
    <property type="match status" value="1"/>
</dbReference>
<accession>A0A2M7R6N8</accession>
<dbReference type="NCBIfam" id="TIGR01079">
    <property type="entry name" value="rplX_bact"/>
    <property type="match status" value="1"/>
</dbReference>
<dbReference type="PROSITE" id="PS01108">
    <property type="entry name" value="RIBOSOMAL_L24"/>
    <property type="match status" value="1"/>
</dbReference>
<dbReference type="GO" id="GO:0019843">
    <property type="term" value="F:rRNA binding"/>
    <property type="evidence" value="ECO:0007669"/>
    <property type="project" value="UniProtKB-UniRule"/>
</dbReference>
<sequence>MKIKKGDQILIISGKERGRTGKVLEALPGKQRIVVEGINIRKKHVRPKRSGEKGQIVQLPAPIHISNVKLICKNCKNPTRVGYKIVEGKKYRICKKCGQET</sequence>
<dbReference type="GO" id="GO:0006412">
    <property type="term" value="P:translation"/>
    <property type="evidence" value="ECO:0007669"/>
    <property type="project" value="UniProtKB-UniRule"/>
</dbReference>
<keyword evidence="2 8" id="KW-0699">rRNA-binding</keyword>
<dbReference type="GO" id="GO:1990904">
    <property type="term" value="C:ribonucleoprotein complex"/>
    <property type="evidence" value="ECO:0007669"/>
    <property type="project" value="UniProtKB-KW"/>
</dbReference>
<feature type="domain" description="KOW" evidence="10">
    <location>
        <begin position="2"/>
        <end position="29"/>
    </location>
</feature>
<dbReference type="PANTHER" id="PTHR12903">
    <property type="entry name" value="MITOCHONDRIAL RIBOSOMAL PROTEIN L24"/>
    <property type="match status" value="1"/>
</dbReference>
<dbReference type="InterPro" id="IPR014722">
    <property type="entry name" value="Rib_uL2_dom2"/>
</dbReference>
<comment type="subunit">
    <text evidence="8">Part of the 50S ribosomal subunit.</text>
</comment>
<dbReference type="InterPro" id="IPR005825">
    <property type="entry name" value="Ribosomal_uL24_CS"/>
</dbReference>
<comment type="similarity">
    <text evidence="1 8 9">Belongs to the universal ribosomal protein uL24 family.</text>
</comment>
<keyword evidence="5 8" id="KW-0687">Ribonucleoprotein</keyword>
<dbReference type="Pfam" id="PF17136">
    <property type="entry name" value="ribosomal_L24"/>
    <property type="match status" value="1"/>
</dbReference>
<dbReference type="EMBL" id="PFLW01000057">
    <property type="protein sequence ID" value="PIY88976.1"/>
    <property type="molecule type" value="Genomic_DNA"/>
</dbReference>
<evidence type="ECO:0000259" key="10">
    <source>
        <dbReference type="SMART" id="SM00739"/>
    </source>
</evidence>
<dbReference type="InterPro" id="IPR041988">
    <property type="entry name" value="Ribosomal_uL24_KOW"/>
</dbReference>
<gene>
    <name evidence="8" type="primary">rplX</name>
    <name evidence="11" type="ORF">COY73_02310</name>
</gene>
<evidence type="ECO:0000256" key="3">
    <source>
        <dbReference type="ARBA" id="ARBA00022884"/>
    </source>
</evidence>
<dbReference type="SMART" id="SM00739">
    <property type="entry name" value="KOW"/>
    <property type="match status" value="1"/>
</dbReference>
<dbReference type="AlphaFoldDB" id="A0A2M7R6N8"/>
<evidence type="ECO:0000313" key="12">
    <source>
        <dbReference type="Proteomes" id="UP000230767"/>
    </source>
</evidence>
<dbReference type="InterPro" id="IPR005824">
    <property type="entry name" value="KOW"/>
</dbReference>
<dbReference type="FunFam" id="2.30.30.30:FF:000004">
    <property type="entry name" value="50S ribosomal protein L24"/>
    <property type="match status" value="1"/>
</dbReference>
<protein>
    <recommendedName>
        <fullName evidence="6 8">Large ribosomal subunit protein uL24</fullName>
    </recommendedName>
</protein>
<evidence type="ECO:0000256" key="6">
    <source>
        <dbReference type="ARBA" id="ARBA00035206"/>
    </source>
</evidence>
<dbReference type="Proteomes" id="UP000230767">
    <property type="component" value="Unassembled WGS sequence"/>
</dbReference>
<evidence type="ECO:0000256" key="8">
    <source>
        <dbReference type="HAMAP-Rule" id="MF_01326"/>
    </source>
</evidence>
<evidence type="ECO:0000256" key="4">
    <source>
        <dbReference type="ARBA" id="ARBA00022980"/>
    </source>
</evidence>
<evidence type="ECO:0000256" key="9">
    <source>
        <dbReference type="RuleBase" id="RU003477"/>
    </source>
</evidence>
<dbReference type="HAMAP" id="MF_01326_B">
    <property type="entry name" value="Ribosomal_uL24_B"/>
    <property type="match status" value="1"/>
</dbReference>